<name>A0A859FKN1_9BACI</name>
<sequence length="144" mass="16520">MKQLFEEPKTAKQVATELDHTPGNVHYHIKKLLEGELLTLVEERKVGGVMEKYYQSVAGTFYAPDEARDPVLRESFDSDHTTSLMTRVELTTSERDQMQEEFADFLEKWVERSTKAVGEARQEYSVGINIVSTKPKYETNGEDD</sequence>
<dbReference type="CDD" id="cd00090">
    <property type="entry name" value="HTH_ARSR"/>
    <property type="match status" value="1"/>
</dbReference>
<dbReference type="KEGG" id="psua:FLK61_41165"/>
<organism evidence="2 3">
    <name type="scientific">Paenalkalicoccus suaedae</name>
    <dbReference type="NCBI Taxonomy" id="2592382"/>
    <lineage>
        <taxon>Bacteria</taxon>
        <taxon>Bacillati</taxon>
        <taxon>Bacillota</taxon>
        <taxon>Bacilli</taxon>
        <taxon>Bacillales</taxon>
        <taxon>Bacillaceae</taxon>
        <taxon>Paenalkalicoccus</taxon>
    </lineage>
</organism>
<protein>
    <submittedName>
        <fullName evidence="2">Helix-turn-helix domain-containing protein</fullName>
    </submittedName>
</protein>
<dbReference type="InterPro" id="IPR036388">
    <property type="entry name" value="WH-like_DNA-bd_sf"/>
</dbReference>
<proteinExistence type="predicted"/>
<dbReference type="InterPro" id="IPR036390">
    <property type="entry name" value="WH_DNA-bd_sf"/>
</dbReference>
<dbReference type="GO" id="GO:0003677">
    <property type="term" value="F:DNA binding"/>
    <property type="evidence" value="ECO:0007669"/>
    <property type="project" value="UniProtKB-KW"/>
</dbReference>
<keyword evidence="1" id="KW-0238">DNA-binding</keyword>
<keyword evidence="3" id="KW-1185">Reference proteome</keyword>
<dbReference type="Gene3D" id="1.10.10.10">
    <property type="entry name" value="Winged helix-like DNA-binding domain superfamily/Winged helix DNA-binding domain"/>
    <property type="match status" value="1"/>
</dbReference>
<evidence type="ECO:0000313" key="2">
    <source>
        <dbReference type="EMBL" id="QKS73365.1"/>
    </source>
</evidence>
<dbReference type="Proteomes" id="UP000318138">
    <property type="component" value="Chromosome"/>
</dbReference>
<evidence type="ECO:0000256" key="1">
    <source>
        <dbReference type="ARBA" id="ARBA00023125"/>
    </source>
</evidence>
<evidence type="ECO:0000313" key="3">
    <source>
        <dbReference type="Proteomes" id="UP000318138"/>
    </source>
</evidence>
<dbReference type="AlphaFoldDB" id="A0A859FKN1"/>
<reference evidence="3" key="1">
    <citation type="submission" date="2019-07" db="EMBL/GenBank/DDBJ databases">
        <title>Bacillus alkalisoli sp. nov. isolated from saline soil.</title>
        <authorList>
            <person name="Sun J.-Q."/>
            <person name="Xu L."/>
        </authorList>
    </citation>
    <scope>NUCLEOTIDE SEQUENCE [LARGE SCALE GENOMIC DNA]</scope>
    <source>
        <strain evidence="3">M4U3P1</strain>
    </source>
</reference>
<dbReference type="SUPFAM" id="SSF46785">
    <property type="entry name" value="Winged helix' DNA-binding domain"/>
    <property type="match status" value="1"/>
</dbReference>
<dbReference type="Pfam" id="PF12840">
    <property type="entry name" value="HTH_20"/>
    <property type="match status" value="1"/>
</dbReference>
<accession>A0A859FKN1</accession>
<gene>
    <name evidence="2" type="ORF">FLK61_41165</name>
</gene>
<dbReference type="InterPro" id="IPR011991">
    <property type="entry name" value="ArsR-like_HTH"/>
</dbReference>
<dbReference type="EMBL" id="CP041372">
    <property type="protein sequence ID" value="QKS73365.1"/>
    <property type="molecule type" value="Genomic_DNA"/>
</dbReference>